<dbReference type="InterPro" id="IPR021384">
    <property type="entry name" value="Mediator_Med21"/>
</dbReference>
<evidence type="ECO:0000256" key="7">
    <source>
        <dbReference type="ARBA" id="ARBA00023163"/>
    </source>
</evidence>
<comment type="caution">
    <text evidence="13">The sequence shown here is derived from an EMBL/GenBank/DDBJ whole genome shotgun (WGS) entry which is preliminary data.</text>
</comment>
<dbReference type="GeneID" id="59331471"/>
<evidence type="ECO:0000256" key="10">
    <source>
        <dbReference type="RuleBase" id="RU366036"/>
    </source>
</evidence>
<evidence type="ECO:0000256" key="3">
    <source>
        <dbReference type="ARBA" id="ARBA00011837"/>
    </source>
</evidence>
<dbReference type="PANTHER" id="PTHR13381">
    <property type="entry name" value="RNA POLYMERASE II HOLOENZYME COMPONENT SRB7"/>
    <property type="match status" value="1"/>
</dbReference>
<dbReference type="AlphaFoldDB" id="A0A8H6FA65"/>
<feature type="region of interest" description="Disordered" evidence="12">
    <location>
        <begin position="32"/>
        <end position="81"/>
    </location>
</feature>
<dbReference type="PANTHER" id="PTHR13381:SF0">
    <property type="entry name" value="MEDIATOR OF RNA POLYMERASE II TRANSCRIPTION SUBUNIT 21"/>
    <property type="match status" value="1"/>
</dbReference>
<dbReference type="Proteomes" id="UP000593566">
    <property type="component" value="Unassembled WGS sequence"/>
</dbReference>
<keyword evidence="7 10" id="KW-0804">Transcription</keyword>
<protein>
    <recommendedName>
        <fullName evidence="4 10">Mediator of RNA polymerase II transcription subunit 21</fullName>
    </recommendedName>
</protein>
<evidence type="ECO:0000256" key="4">
    <source>
        <dbReference type="ARBA" id="ARBA00019691"/>
    </source>
</evidence>
<evidence type="ECO:0000256" key="11">
    <source>
        <dbReference type="SAM" id="Coils"/>
    </source>
</evidence>
<evidence type="ECO:0000256" key="12">
    <source>
        <dbReference type="SAM" id="MobiDB-lite"/>
    </source>
</evidence>
<dbReference type="SUPFAM" id="SSF140718">
    <property type="entry name" value="Mediator hinge subcomplex-like"/>
    <property type="match status" value="1"/>
</dbReference>
<evidence type="ECO:0000256" key="6">
    <source>
        <dbReference type="ARBA" id="ARBA00023159"/>
    </source>
</evidence>
<evidence type="ECO:0000313" key="14">
    <source>
        <dbReference type="Proteomes" id="UP000593566"/>
    </source>
</evidence>
<accession>A0A8H6FA65</accession>
<comment type="similarity">
    <text evidence="2 10">Belongs to the Mediator complex subunit 21 family.</text>
</comment>
<dbReference type="GO" id="GO:0003712">
    <property type="term" value="F:transcription coregulator activity"/>
    <property type="evidence" value="ECO:0007669"/>
    <property type="project" value="TreeGrafter"/>
</dbReference>
<evidence type="ECO:0000256" key="9">
    <source>
        <dbReference type="ARBA" id="ARBA00025687"/>
    </source>
</evidence>
<evidence type="ECO:0000256" key="5">
    <source>
        <dbReference type="ARBA" id="ARBA00023015"/>
    </source>
</evidence>
<dbReference type="Pfam" id="PF11221">
    <property type="entry name" value="Med21"/>
    <property type="match status" value="1"/>
</dbReference>
<comment type="function">
    <text evidence="9 10">Component of the Mediator complex, a coactivator involved in the regulated transcription of nearly all RNA polymerase II-dependent genes. Mediator functions as a bridge to convey information from gene-specific regulatory proteins to the basal RNA polymerase II transcription machinery. Mediator is recruited to promoters by direct interactions with regulatory proteins and serves as a scaffold for the assembly of a functional preinitiation complex with RNA polymerase II and the general transcription factors.</text>
</comment>
<comment type="subunit">
    <text evidence="3 10">Component of the Mediator complex.</text>
</comment>
<keyword evidence="11" id="KW-0175">Coiled coil</keyword>
<evidence type="ECO:0000256" key="1">
    <source>
        <dbReference type="ARBA" id="ARBA00004123"/>
    </source>
</evidence>
<name>A0A8H6FA65_9LECA</name>
<evidence type="ECO:0000313" key="13">
    <source>
        <dbReference type="EMBL" id="KAF6220626.1"/>
    </source>
</evidence>
<keyword evidence="8 10" id="KW-0539">Nucleus</keyword>
<dbReference type="InterPro" id="IPR037212">
    <property type="entry name" value="Med7/Med21-like"/>
</dbReference>
<proteinExistence type="inferred from homology"/>
<dbReference type="RefSeq" id="XP_037150061.1">
    <property type="nucleotide sequence ID" value="XM_037293983.1"/>
</dbReference>
<keyword evidence="5 10" id="KW-0805">Transcription regulation</keyword>
<dbReference type="GO" id="GO:0006357">
    <property type="term" value="P:regulation of transcription by RNA polymerase II"/>
    <property type="evidence" value="ECO:0007669"/>
    <property type="project" value="TreeGrafter"/>
</dbReference>
<dbReference type="GO" id="GO:0016592">
    <property type="term" value="C:mediator complex"/>
    <property type="evidence" value="ECO:0007669"/>
    <property type="project" value="UniProtKB-UniRule"/>
</dbReference>
<reference evidence="13 14" key="1">
    <citation type="journal article" date="2020" name="Genomics">
        <title>Complete, high-quality genomes from long-read metagenomic sequencing of two wolf lichen thalli reveals enigmatic genome architecture.</title>
        <authorList>
            <person name="McKenzie S.K."/>
            <person name="Walston R.F."/>
            <person name="Allen J.L."/>
        </authorList>
    </citation>
    <scope>NUCLEOTIDE SEQUENCE [LARGE SCALE GENOMIC DNA]</scope>
    <source>
        <strain evidence="13">WasteWater1</strain>
    </source>
</reference>
<dbReference type="EMBL" id="JACCJB010000016">
    <property type="protein sequence ID" value="KAF6220626.1"/>
    <property type="molecule type" value="Genomic_DNA"/>
</dbReference>
<evidence type="ECO:0000256" key="8">
    <source>
        <dbReference type="ARBA" id="ARBA00023242"/>
    </source>
</evidence>
<keyword evidence="6 10" id="KW-0010">Activator</keyword>
<gene>
    <name evidence="13" type="ORF">HO133_003059</name>
</gene>
<sequence>MADRLTQLQDCYDQLGTQFYASIRYLSLHHNSSALTPPPPPPSTSQHNHNNSNSNANPNSNHEQPESFSYPSEQRPDTPAAFAFAQRELAQDLLLKTKQIEHLISVLPGVENSQEKQKARITGLDAELGQALEERKKAEEERELWLGKVDGIIGGIRR</sequence>
<feature type="compositionally biased region" description="Low complexity" evidence="12">
    <location>
        <begin position="44"/>
        <end position="62"/>
    </location>
</feature>
<dbReference type="Gene3D" id="6.10.280.10">
    <property type="entry name" value="Mediator complex, subunit Med21"/>
    <property type="match status" value="1"/>
</dbReference>
<feature type="coiled-coil region" evidence="11">
    <location>
        <begin position="121"/>
        <end position="148"/>
    </location>
</feature>
<keyword evidence="14" id="KW-1185">Reference proteome</keyword>
<evidence type="ECO:0000256" key="2">
    <source>
        <dbReference type="ARBA" id="ARBA00005770"/>
    </source>
</evidence>
<comment type="subcellular location">
    <subcellularLocation>
        <location evidence="1 10">Nucleus</location>
    </subcellularLocation>
</comment>
<organism evidence="13 14">
    <name type="scientific">Letharia lupina</name>
    <dbReference type="NCBI Taxonomy" id="560253"/>
    <lineage>
        <taxon>Eukaryota</taxon>
        <taxon>Fungi</taxon>
        <taxon>Dikarya</taxon>
        <taxon>Ascomycota</taxon>
        <taxon>Pezizomycotina</taxon>
        <taxon>Lecanoromycetes</taxon>
        <taxon>OSLEUM clade</taxon>
        <taxon>Lecanoromycetidae</taxon>
        <taxon>Lecanorales</taxon>
        <taxon>Lecanorineae</taxon>
        <taxon>Parmeliaceae</taxon>
        <taxon>Letharia</taxon>
    </lineage>
</organism>